<keyword evidence="5" id="KW-0998">Cell outer membrane</keyword>
<dbReference type="RefSeq" id="WP_127075326.1">
    <property type="nucleotide sequence ID" value="NZ_CP032819.1"/>
</dbReference>
<keyword evidence="3" id="KW-0732">Signal</keyword>
<dbReference type="SUPFAM" id="SSF48452">
    <property type="entry name" value="TPR-like"/>
    <property type="match status" value="1"/>
</dbReference>
<evidence type="ECO:0000313" key="8">
    <source>
        <dbReference type="Proteomes" id="UP000270673"/>
    </source>
</evidence>
<evidence type="ECO:0000256" key="4">
    <source>
        <dbReference type="ARBA" id="ARBA00023136"/>
    </source>
</evidence>
<proteinExistence type="inferred from homology"/>
<dbReference type="InterPro" id="IPR012944">
    <property type="entry name" value="SusD_RagB_dom"/>
</dbReference>
<dbReference type="InterPro" id="IPR011990">
    <property type="entry name" value="TPR-like_helical_dom_sf"/>
</dbReference>
<dbReference type="OrthoDB" id="724176at2"/>
<sequence>MRNLLYTILLGLSVHLTGCGDYLDVVPKNDIQTIETIFEKREDAYHWLRSCYIMLTPHIAEFLNNPAFLGADEIVAGEYCRQKIGPGGLFIGDGLQMAQAPYGVMWHKNEAYGAIRYINIFFEKIGNVYNMEDSEKKLWTAELKALKAHFYFELMRRYGPIILVPENIDPNASLDEMKQPRRPIDEVVNAIVDLCDEAIEDLPYLKEKPSTRITYHSKESAATLKAMTLLYAASPLLNGNKMFANFLNKNGERLFPDYDKEKWRKAAEAADEAIKICEAAGKTLVTGNTDRPTKLLNIMKDIEDSALAPDYKNSEAIFYVRNTSGGPCGYILPFFAGEGEGADCYDPHSIGCLGASMKMVEMFYTEHGVPISEDKQWVVAKYSMGRESDEKYTNVLNLNTEILGLHRRREPRFYANIGADRTLWYRMQKSGSEQKYVAQEICAYQGELYGTKITRIDNNTPQNLSGYWIKKYLRSNITFYYYTSRDNTEKGGIIFRLPDLYLASSEAWNEYLDAPDNRVYDPLNKIRERAGILNVQEAWKNYARNPDKVNTKLGMREIIQQEWNIEFAFEGRRFWNLRRWMTAPEELNTPQYGWNVLGSTAETFYHNYDGPIVVWSKRKFNVPRDYFFPIQSEEVLMSECKQNLGW</sequence>
<feature type="domain" description="RagB/SusD" evidence="6">
    <location>
        <begin position="346"/>
        <end position="646"/>
    </location>
</feature>
<comment type="subcellular location">
    <subcellularLocation>
        <location evidence="1">Cell outer membrane</location>
    </subcellularLocation>
</comment>
<dbReference type="EMBL" id="CP032819">
    <property type="protein sequence ID" value="AZS30691.1"/>
    <property type="molecule type" value="Genomic_DNA"/>
</dbReference>
<evidence type="ECO:0000256" key="5">
    <source>
        <dbReference type="ARBA" id="ARBA00023237"/>
    </source>
</evidence>
<evidence type="ECO:0000259" key="6">
    <source>
        <dbReference type="Pfam" id="PF07980"/>
    </source>
</evidence>
<dbReference type="GO" id="GO:0009279">
    <property type="term" value="C:cell outer membrane"/>
    <property type="evidence" value="ECO:0007669"/>
    <property type="project" value="UniProtKB-SubCell"/>
</dbReference>
<name>A0A3S9VVY1_9BACT</name>
<keyword evidence="4" id="KW-0472">Membrane</keyword>
<evidence type="ECO:0000256" key="2">
    <source>
        <dbReference type="ARBA" id="ARBA00006275"/>
    </source>
</evidence>
<comment type="similarity">
    <text evidence="2">Belongs to the SusD family.</text>
</comment>
<accession>A0A3S9VVY1</accession>
<keyword evidence="8" id="KW-1185">Reference proteome</keyword>
<dbReference type="AlphaFoldDB" id="A0A3S9VVY1"/>
<evidence type="ECO:0000256" key="3">
    <source>
        <dbReference type="ARBA" id="ARBA00022729"/>
    </source>
</evidence>
<dbReference type="Pfam" id="PF07980">
    <property type="entry name" value="SusD_RagB"/>
    <property type="match status" value="1"/>
</dbReference>
<gene>
    <name evidence="7" type="ORF">D8S85_14815</name>
</gene>
<organism evidence="7 8">
    <name type="scientific">Butyricimonas faecalis</name>
    <dbReference type="NCBI Taxonomy" id="2093856"/>
    <lineage>
        <taxon>Bacteria</taxon>
        <taxon>Pseudomonadati</taxon>
        <taxon>Bacteroidota</taxon>
        <taxon>Bacteroidia</taxon>
        <taxon>Bacteroidales</taxon>
        <taxon>Odoribacteraceae</taxon>
        <taxon>Butyricimonas</taxon>
    </lineage>
</organism>
<reference evidence="7 8" key="1">
    <citation type="submission" date="2018-10" db="EMBL/GenBank/DDBJ databases">
        <title>Butyricimonas faecalis sp. nov., isolated from human faeces and emended description of the genus Butyricimonas.</title>
        <authorList>
            <person name="Le Roy T."/>
            <person name="Van der Smissen P."/>
            <person name="Paquot A."/>
            <person name="Delzenne N."/>
            <person name="Muccioli G."/>
            <person name="Collet J.-F."/>
            <person name="Cani P.D."/>
        </authorList>
    </citation>
    <scope>NUCLEOTIDE SEQUENCE [LARGE SCALE GENOMIC DNA]</scope>
    <source>
        <strain evidence="7 8">H184</strain>
    </source>
</reference>
<dbReference type="Proteomes" id="UP000270673">
    <property type="component" value="Chromosome"/>
</dbReference>
<evidence type="ECO:0000256" key="1">
    <source>
        <dbReference type="ARBA" id="ARBA00004442"/>
    </source>
</evidence>
<protein>
    <submittedName>
        <fullName evidence="7">RagB/SusD family nutrient uptake outer membrane protein</fullName>
    </submittedName>
</protein>
<dbReference type="KEGG" id="buy:D8S85_14815"/>
<dbReference type="Gene3D" id="1.25.40.390">
    <property type="match status" value="1"/>
</dbReference>
<evidence type="ECO:0000313" key="7">
    <source>
        <dbReference type="EMBL" id="AZS30691.1"/>
    </source>
</evidence>